<dbReference type="InterPro" id="IPR045717">
    <property type="entry name" value="CHRDL1/2"/>
</dbReference>
<evidence type="ECO:0000256" key="6">
    <source>
        <dbReference type="ARBA" id="ARBA00023180"/>
    </source>
</evidence>
<evidence type="ECO:0000256" key="1">
    <source>
        <dbReference type="ARBA" id="ARBA00004613"/>
    </source>
</evidence>
<dbReference type="PROSITE" id="PS01208">
    <property type="entry name" value="VWFC_1"/>
    <property type="match status" value="3"/>
</dbReference>
<keyword evidence="9" id="KW-1185">Reference proteome</keyword>
<dbReference type="GeneID" id="103048471"/>
<keyword evidence="2" id="KW-0217">Developmental protein</keyword>
<dbReference type="Proteomes" id="UP000695026">
    <property type="component" value="Unplaced"/>
</dbReference>
<dbReference type="AlphaFoldDB" id="A0A9F2R0B0"/>
<dbReference type="Pfam" id="PF00093">
    <property type="entry name" value="VWC"/>
    <property type="match status" value="1"/>
</dbReference>
<feature type="domain" description="VWFC" evidence="8">
    <location>
        <begin position="39"/>
        <end position="104"/>
    </location>
</feature>
<dbReference type="PROSITE" id="PS50184">
    <property type="entry name" value="VWFC_2"/>
    <property type="match status" value="3"/>
</dbReference>
<dbReference type="PANTHER" id="PTHR46303">
    <property type="entry name" value="VWFC DOMAIN-CONTAINING PROTEIN"/>
    <property type="match status" value="1"/>
</dbReference>
<dbReference type="PANTHER" id="PTHR46303:SF2">
    <property type="entry name" value="CHORDIN-LIKE PROTEIN 1"/>
    <property type="match status" value="1"/>
</dbReference>
<feature type="domain" description="VWFC" evidence="8">
    <location>
        <begin position="263"/>
        <end position="328"/>
    </location>
</feature>
<comment type="subcellular location">
    <subcellularLocation>
        <location evidence="1">Secreted</location>
    </subcellularLocation>
</comment>
<proteinExistence type="predicted"/>
<dbReference type="GO" id="GO:0030154">
    <property type="term" value="P:cell differentiation"/>
    <property type="evidence" value="ECO:0007669"/>
    <property type="project" value="TreeGrafter"/>
</dbReference>
<feature type="signal peptide" evidence="7">
    <location>
        <begin position="1"/>
        <end position="31"/>
    </location>
</feature>
<feature type="chain" id="PRO_5039943342" evidence="7">
    <location>
        <begin position="32"/>
        <end position="457"/>
    </location>
</feature>
<dbReference type="RefSeq" id="XP_007432126.1">
    <property type="nucleotide sequence ID" value="XM_007432064.2"/>
</dbReference>
<dbReference type="OrthoDB" id="8173378at2759"/>
<dbReference type="OMA" id="ECKKINC"/>
<dbReference type="CTD" id="91851"/>
<keyword evidence="5" id="KW-0677">Repeat</keyword>
<dbReference type="InterPro" id="IPR045716">
    <property type="entry name" value="CHRDL_1/2_C"/>
</dbReference>
<dbReference type="KEGG" id="pbi:103048471"/>
<evidence type="ECO:0000313" key="9">
    <source>
        <dbReference type="Proteomes" id="UP000695026"/>
    </source>
</evidence>
<dbReference type="SUPFAM" id="SSF57603">
    <property type="entry name" value="FnI-like domain"/>
    <property type="match status" value="3"/>
</dbReference>
<evidence type="ECO:0000256" key="2">
    <source>
        <dbReference type="ARBA" id="ARBA00022473"/>
    </source>
</evidence>
<feature type="domain" description="VWFC" evidence="8">
    <location>
        <begin position="118"/>
        <end position="184"/>
    </location>
</feature>
<name>A0A9F2R0B0_PYTBI</name>
<accession>A0A9F2R0B0</accession>
<evidence type="ECO:0000259" key="8">
    <source>
        <dbReference type="PROSITE" id="PS50184"/>
    </source>
</evidence>
<gene>
    <name evidence="10" type="primary">CHRDL1</name>
</gene>
<protein>
    <submittedName>
        <fullName evidence="10">Chordin-like protein 1</fullName>
    </submittedName>
</protein>
<keyword evidence="3" id="KW-0964">Secreted</keyword>
<evidence type="ECO:0000256" key="3">
    <source>
        <dbReference type="ARBA" id="ARBA00022525"/>
    </source>
</evidence>
<dbReference type="GO" id="GO:0005615">
    <property type="term" value="C:extracellular space"/>
    <property type="evidence" value="ECO:0007669"/>
    <property type="project" value="TreeGrafter"/>
</dbReference>
<dbReference type="Pfam" id="PF19548">
    <property type="entry name" value="CHRDL_1_2_C"/>
    <property type="match status" value="1"/>
</dbReference>
<evidence type="ECO:0000256" key="4">
    <source>
        <dbReference type="ARBA" id="ARBA00022729"/>
    </source>
</evidence>
<keyword evidence="6" id="KW-0325">Glycoprotein</keyword>
<dbReference type="GO" id="GO:0036122">
    <property type="term" value="F:BMP binding"/>
    <property type="evidence" value="ECO:0007669"/>
    <property type="project" value="TreeGrafter"/>
</dbReference>
<dbReference type="SMART" id="SM00214">
    <property type="entry name" value="VWC"/>
    <property type="match status" value="3"/>
</dbReference>
<evidence type="ECO:0000256" key="5">
    <source>
        <dbReference type="ARBA" id="ARBA00022737"/>
    </source>
</evidence>
<evidence type="ECO:0000256" key="7">
    <source>
        <dbReference type="SAM" id="SignalP"/>
    </source>
</evidence>
<dbReference type="Pfam" id="PF23334">
    <property type="entry name" value="VWC2L_2nd"/>
    <property type="match status" value="2"/>
</dbReference>
<keyword evidence="4 7" id="KW-0732">Signal</keyword>
<sequence length="457" mass="52240">MAAMKKKWNLEHIRFIFACLLCLILTEEIKAEQGKYSETYCMFQDKKYRVGEMWHPYLEPYGIVYCFSCLCSETGNVLCNKIKCPALHCSSPVYEPHSCCPKCSDEPIVSADDKTIGKTCEYNGTTYQHGEMFVTEGIFHSRQDDQCEQCSCSEGNVYCALKTCPKLACSSPVTVPDSCCQVCKGDEELLMDMDGDLIRQPANREARHSPGFHFESSSSFSRLASIFPQSRMMKSNQGSLLDMQQPSGTIVHIFLNNRHKLGQVCISNGKTYSHGESWHPYLQFYGIVECVLCTCNVTKHECKAITCPLQYPCEQPEKIEGKCCRVCPEEIESQLPEDQGYFCGEETLPVYEAVFNTEGETIQKIALENNETSQVEIHTWTIQRGILSHFNTETLSKEEFRQLSHFRQFTRTTLSQWRIFSEGEAQINQICENQECRTELQDLVKVLYLDKSKQDHC</sequence>
<dbReference type="GO" id="GO:0030514">
    <property type="term" value="P:negative regulation of BMP signaling pathway"/>
    <property type="evidence" value="ECO:0007669"/>
    <property type="project" value="TreeGrafter"/>
</dbReference>
<dbReference type="Gene3D" id="6.20.200.20">
    <property type="match status" value="3"/>
</dbReference>
<organism evidence="9 10">
    <name type="scientific">Python bivittatus</name>
    <name type="common">Burmese python</name>
    <name type="synonym">Python molurus bivittatus</name>
    <dbReference type="NCBI Taxonomy" id="176946"/>
    <lineage>
        <taxon>Eukaryota</taxon>
        <taxon>Metazoa</taxon>
        <taxon>Chordata</taxon>
        <taxon>Craniata</taxon>
        <taxon>Vertebrata</taxon>
        <taxon>Euteleostomi</taxon>
        <taxon>Lepidosauria</taxon>
        <taxon>Squamata</taxon>
        <taxon>Bifurcata</taxon>
        <taxon>Unidentata</taxon>
        <taxon>Episquamata</taxon>
        <taxon>Toxicofera</taxon>
        <taxon>Serpentes</taxon>
        <taxon>Henophidia</taxon>
        <taxon>Pythonidae</taxon>
        <taxon>Python</taxon>
    </lineage>
</organism>
<evidence type="ECO:0000313" key="10">
    <source>
        <dbReference type="RefSeq" id="XP_007432126.1"/>
    </source>
</evidence>
<reference evidence="10" key="1">
    <citation type="submission" date="2025-08" db="UniProtKB">
        <authorList>
            <consortium name="RefSeq"/>
        </authorList>
    </citation>
    <scope>IDENTIFICATION</scope>
    <source>
        <tissue evidence="10">Liver</tissue>
    </source>
</reference>
<dbReference type="InterPro" id="IPR001007">
    <property type="entry name" value="VWF_dom"/>
</dbReference>